<dbReference type="Gene3D" id="2.60.40.1180">
    <property type="entry name" value="Golgi alpha-mannosidase II"/>
    <property type="match status" value="1"/>
</dbReference>
<comment type="subunit">
    <text evidence="3">Homohexamer; trimer of dimers.</text>
</comment>
<evidence type="ECO:0000256" key="5">
    <source>
        <dbReference type="ARBA" id="ARBA00022801"/>
    </source>
</evidence>
<comment type="similarity">
    <text evidence="2">Belongs to the glycosyl hydrolase 51 family.</text>
</comment>
<evidence type="ECO:0000256" key="7">
    <source>
        <dbReference type="ARBA" id="ARBA00023295"/>
    </source>
</evidence>
<dbReference type="SUPFAM" id="SSF51011">
    <property type="entry name" value="Glycosyl hydrolase domain"/>
    <property type="match status" value="1"/>
</dbReference>
<evidence type="ECO:0000256" key="2">
    <source>
        <dbReference type="ARBA" id="ARBA00007186"/>
    </source>
</evidence>
<keyword evidence="6" id="KW-0119">Carbohydrate metabolism</keyword>
<dbReference type="InterPro" id="IPR013780">
    <property type="entry name" value="Glyco_hydro_b"/>
</dbReference>
<gene>
    <name evidence="9" type="ORF">KZC48_08540</name>
</gene>
<evidence type="ECO:0000313" key="10">
    <source>
        <dbReference type="Proteomes" id="UP001172731"/>
    </source>
</evidence>
<comment type="catalytic activity">
    <reaction evidence="1">
        <text>Hydrolysis of terminal non-reducing alpha-L-arabinofuranoside residues in alpha-L-arabinosides.</text>
        <dbReference type="EC" id="3.2.1.55"/>
    </reaction>
</comment>
<dbReference type="SMART" id="SM00813">
    <property type="entry name" value="Alpha-L-AF_C"/>
    <property type="match status" value="1"/>
</dbReference>
<dbReference type="SUPFAM" id="SSF51445">
    <property type="entry name" value="(Trans)glycosidases"/>
    <property type="match status" value="1"/>
</dbReference>
<dbReference type="Proteomes" id="UP001172731">
    <property type="component" value="Unassembled WGS sequence"/>
</dbReference>
<dbReference type="PANTHER" id="PTHR43576:SF3">
    <property type="entry name" value="ALPHA-L-ARABINOFURANOSIDASE C"/>
    <property type="match status" value="1"/>
</dbReference>
<dbReference type="InterPro" id="IPR010720">
    <property type="entry name" value="Alpha-L-AF_C"/>
</dbReference>
<keyword evidence="10" id="KW-1185">Reference proteome</keyword>
<reference evidence="9" key="1">
    <citation type="submission" date="2021-06" db="EMBL/GenBank/DDBJ databases">
        <title>Genome-based taxonomic framework of Microbacterium strains isolated from marine environment, the description of four new species and reclassification of four preexisting species.</title>
        <authorList>
            <person name="Lee S.D."/>
            <person name="Kim S.-M."/>
            <person name="Byeon Y.-S."/>
            <person name="Yang H.L."/>
            <person name="Kim I.S."/>
        </authorList>
    </citation>
    <scope>NUCLEOTIDE SEQUENCE</scope>
    <source>
        <strain evidence="9">KACC 20510</strain>
    </source>
</reference>
<dbReference type="EMBL" id="JAHWXI010000008">
    <property type="protein sequence ID" value="MDN4464447.1"/>
    <property type="molecule type" value="Genomic_DNA"/>
</dbReference>
<feature type="domain" description="Alpha-L-arabinofuranosidase C-terminal" evidence="8">
    <location>
        <begin position="292"/>
        <end position="496"/>
    </location>
</feature>
<evidence type="ECO:0000259" key="8">
    <source>
        <dbReference type="SMART" id="SM00813"/>
    </source>
</evidence>
<dbReference type="PANTHER" id="PTHR43576">
    <property type="entry name" value="ALPHA-L-ARABINOFURANOSIDASE C-RELATED"/>
    <property type="match status" value="1"/>
</dbReference>
<evidence type="ECO:0000256" key="6">
    <source>
        <dbReference type="ARBA" id="ARBA00023277"/>
    </source>
</evidence>
<organism evidence="9 10">
    <name type="scientific">Microbacterium aurantiacum</name>
    <dbReference type="NCBI Taxonomy" id="162393"/>
    <lineage>
        <taxon>Bacteria</taxon>
        <taxon>Bacillati</taxon>
        <taxon>Actinomycetota</taxon>
        <taxon>Actinomycetes</taxon>
        <taxon>Micrococcales</taxon>
        <taxon>Microbacteriaceae</taxon>
        <taxon>Microbacterium</taxon>
    </lineage>
</organism>
<evidence type="ECO:0000256" key="4">
    <source>
        <dbReference type="ARBA" id="ARBA00012670"/>
    </source>
</evidence>
<dbReference type="EC" id="3.2.1.55" evidence="4"/>
<dbReference type="Pfam" id="PF06964">
    <property type="entry name" value="Alpha-L-AF_C"/>
    <property type="match status" value="1"/>
</dbReference>
<evidence type="ECO:0000256" key="3">
    <source>
        <dbReference type="ARBA" id="ARBA00011165"/>
    </source>
</evidence>
<dbReference type="RefSeq" id="WP_301133890.1">
    <property type="nucleotide sequence ID" value="NZ_BAAAUQ010000007.1"/>
</dbReference>
<comment type="caution">
    <text evidence="9">The sequence shown here is derived from an EMBL/GenBank/DDBJ whole genome shotgun (WGS) entry which is preliminary data.</text>
</comment>
<dbReference type="InterPro" id="IPR055235">
    <property type="entry name" value="ASD1_cat"/>
</dbReference>
<keyword evidence="7" id="KW-0326">Glycosidase</keyword>
<dbReference type="Pfam" id="PF22848">
    <property type="entry name" value="ASD1_dom"/>
    <property type="match status" value="1"/>
</dbReference>
<evidence type="ECO:0000256" key="1">
    <source>
        <dbReference type="ARBA" id="ARBA00001462"/>
    </source>
</evidence>
<sequence>MSATAHVQIALDAPGAVVPARLFGTFVEHMGRCVYEGIYEPGHPTADADGFRDDVRALVRELGATVVRYPGGNFVSGYAWEDGVGPQGDRPVRLDAAWHSTETNQVGLHEFARWAESVDLEIMEAVNLGTRGPAEAAQLLEYANHPGGTALSDRRAANGRTEPFGIRLWCLGNEMDGPWQIGHKTADEYGRIAAETARLMRFYDPGVELVAAGSSNREMPTFGAWERTVLAHTADLVDHISIHAYYEELDGDTASFLASAVHLDGYIADVAAIIDDVRAERGITREIGISVDEWNVWNQTRWNTQDKDAVFAGDWPIAPRLIEDEYTVTDAVVVGSLLISLIRNSARVSMANLARLVNVIAPIRCEPGGAAWRQTTFFPFRDAARHARGRVLPLDVAAPTTETARFGPVSDLDAVATVGDDGEVTVLLAHRGLDTALEVQLPLPGFEVREATVLAAPADGDRHAVNTAGAEHVAPRPLEVRPTASDALEVTLPPVSWAVIRLAPASPTTTTTTTD</sequence>
<proteinExistence type="inferred from homology"/>
<accession>A0ABT8FT01</accession>
<name>A0ABT8FT01_9MICO</name>
<dbReference type="Gene3D" id="3.20.20.80">
    <property type="entry name" value="Glycosidases"/>
    <property type="match status" value="1"/>
</dbReference>
<protein>
    <recommendedName>
        <fullName evidence="4">non-reducing end alpha-L-arabinofuranosidase</fullName>
        <ecNumber evidence="4">3.2.1.55</ecNumber>
    </recommendedName>
</protein>
<dbReference type="InterPro" id="IPR017853">
    <property type="entry name" value="GH"/>
</dbReference>
<keyword evidence="5" id="KW-0378">Hydrolase</keyword>
<evidence type="ECO:0000313" key="9">
    <source>
        <dbReference type="EMBL" id="MDN4464447.1"/>
    </source>
</evidence>